<proteinExistence type="predicted"/>
<evidence type="ECO:0000256" key="1">
    <source>
        <dbReference type="SAM" id="MobiDB-lite"/>
    </source>
</evidence>
<reference evidence="2" key="1">
    <citation type="journal article" date="2022" name="Int. J. Mol. Sci.">
        <title>Draft Genome of Tanacetum Coccineum: Genomic Comparison of Closely Related Tanacetum-Family Plants.</title>
        <authorList>
            <person name="Yamashiro T."/>
            <person name="Shiraishi A."/>
            <person name="Nakayama K."/>
            <person name="Satake H."/>
        </authorList>
    </citation>
    <scope>NUCLEOTIDE SEQUENCE</scope>
</reference>
<organism evidence="2 3">
    <name type="scientific">Tanacetum coccineum</name>
    <dbReference type="NCBI Taxonomy" id="301880"/>
    <lineage>
        <taxon>Eukaryota</taxon>
        <taxon>Viridiplantae</taxon>
        <taxon>Streptophyta</taxon>
        <taxon>Embryophyta</taxon>
        <taxon>Tracheophyta</taxon>
        <taxon>Spermatophyta</taxon>
        <taxon>Magnoliopsida</taxon>
        <taxon>eudicotyledons</taxon>
        <taxon>Gunneridae</taxon>
        <taxon>Pentapetalae</taxon>
        <taxon>asterids</taxon>
        <taxon>campanulids</taxon>
        <taxon>Asterales</taxon>
        <taxon>Asteraceae</taxon>
        <taxon>Asteroideae</taxon>
        <taxon>Anthemideae</taxon>
        <taxon>Anthemidinae</taxon>
        <taxon>Tanacetum</taxon>
    </lineage>
</organism>
<accession>A0ABQ5DQ65</accession>
<evidence type="ECO:0000313" key="3">
    <source>
        <dbReference type="Proteomes" id="UP001151760"/>
    </source>
</evidence>
<protein>
    <submittedName>
        <fullName evidence="2">Uncharacterized protein</fullName>
    </submittedName>
</protein>
<sequence>MEEIVHVTFSEDDEATSQSITEGDAINFNENRHLPDDEFIEPKSKDTQCSINIEYYPYVSAYENITSAVLPTIQNSVTFEEPPKVTIADDLPAIHELDHVESDDILVSAESQDNVLSETISNDQPSSVISPSVEVILQTPIPQDRWSREKYIELVNIIGEPLAGITTKSRVRDSDAASVHECLYVKFLSEIEPKKLIDALEE</sequence>
<dbReference type="Proteomes" id="UP001151760">
    <property type="component" value="Unassembled WGS sequence"/>
</dbReference>
<feature type="region of interest" description="Disordered" evidence="1">
    <location>
        <begin position="1"/>
        <end position="20"/>
    </location>
</feature>
<name>A0ABQ5DQ65_9ASTR</name>
<dbReference type="EMBL" id="BQNB010015469">
    <property type="protein sequence ID" value="GJT40396.1"/>
    <property type="molecule type" value="Genomic_DNA"/>
</dbReference>
<gene>
    <name evidence="2" type="ORF">Tco_0940261</name>
</gene>
<evidence type="ECO:0000313" key="2">
    <source>
        <dbReference type="EMBL" id="GJT40396.1"/>
    </source>
</evidence>
<reference evidence="2" key="2">
    <citation type="submission" date="2022-01" db="EMBL/GenBank/DDBJ databases">
        <authorList>
            <person name="Yamashiro T."/>
            <person name="Shiraishi A."/>
            <person name="Satake H."/>
            <person name="Nakayama K."/>
        </authorList>
    </citation>
    <scope>NUCLEOTIDE SEQUENCE</scope>
</reference>
<comment type="caution">
    <text evidence="2">The sequence shown here is derived from an EMBL/GenBank/DDBJ whole genome shotgun (WGS) entry which is preliminary data.</text>
</comment>
<keyword evidence="3" id="KW-1185">Reference proteome</keyword>